<feature type="domain" description="Aldehyde ferredoxin oxidoreductase N-terminal" evidence="9">
    <location>
        <begin position="3"/>
        <end position="206"/>
    </location>
</feature>
<reference evidence="10 11" key="1">
    <citation type="journal article" date="2016" name="Sci. Rep.">
        <title>Metabolic traits of an uncultured archaeal lineage -MSBL1- from brine pools of the Red Sea.</title>
        <authorList>
            <person name="Mwirichia R."/>
            <person name="Alam I."/>
            <person name="Rashid M."/>
            <person name="Vinu M."/>
            <person name="Ba-Alawi W."/>
            <person name="Anthony Kamau A."/>
            <person name="Kamanda Ngugi D."/>
            <person name="Goker M."/>
            <person name="Klenk H.P."/>
            <person name="Bajic V."/>
            <person name="Stingl U."/>
        </authorList>
    </citation>
    <scope>NUCLEOTIDE SEQUENCE [LARGE SCALE GENOMIC DNA]</scope>
    <source>
        <strain evidence="10">SCGC-AAA259I09</strain>
    </source>
</reference>
<dbReference type="Pfam" id="PF02730">
    <property type="entry name" value="AFOR_N"/>
    <property type="match status" value="1"/>
</dbReference>
<dbReference type="SMART" id="SM00790">
    <property type="entry name" value="AFOR_N"/>
    <property type="match status" value="1"/>
</dbReference>
<evidence type="ECO:0000256" key="4">
    <source>
        <dbReference type="ARBA" id="ARBA00022723"/>
    </source>
</evidence>
<dbReference type="InterPro" id="IPR013984">
    <property type="entry name" value="Ald_Fedxn_OxRdtase_dom2"/>
</dbReference>
<keyword evidence="3" id="KW-0004">4Fe-4S</keyword>
<evidence type="ECO:0000313" key="10">
    <source>
        <dbReference type="EMBL" id="KXA95871.1"/>
    </source>
</evidence>
<dbReference type="SUPFAM" id="SSF56228">
    <property type="entry name" value="Aldehyde ferredoxin oxidoreductase, N-terminal domain"/>
    <property type="match status" value="1"/>
</dbReference>
<comment type="similarity">
    <text evidence="2">Belongs to the AOR/FOR family.</text>
</comment>
<dbReference type="GO" id="GO:0009055">
    <property type="term" value="F:electron transfer activity"/>
    <property type="evidence" value="ECO:0007669"/>
    <property type="project" value="InterPro"/>
</dbReference>
<dbReference type="GO" id="GO:0016625">
    <property type="term" value="F:oxidoreductase activity, acting on the aldehyde or oxo group of donors, iron-sulfur protein as acceptor"/>
    <property type="evidence" value="ECO:0007669"/>
    <property type="project" value="InterPro"/>
</dbReference>
<dbReference type="InterPro" id="IPR051919">
    <property type="entry name" value="W-dependent_AOR"/>
</dbReference>
<dbReference type="InterPro" id="IPR001203">
    <property type="entry name" value="OxRdtase_Ald_Fedxn_C"/>
</dbReference>
<evidence type="ECO:0000256" key="8">
    <source>
        <dbReference type="ARBA" id="ARBA00049934"/>
    </source>
</evidence>
<evidence type="ECO:0000256" key="7">
    <source>
        <dbReference type="ARBA" id="ARBA00023014"/>
    </source>
</evidence>
<dbReference type="AlphaFoldDB" id="A0A133UNX7"/>
<evidence type="ECO:0000256" key="6">
    <source>
        <dbReference type="ARBA" id="ARBA00023004"/>
    </source>
</evidence>
<keyword evidence="4" id="KW-0479">Metal-binding</keyword>
<protein>
    <recommendedName>
        <fullName evidence="9">Aldehyde ferredoxin oxidoreductase N-terminal domain-containing protein</fullName>
    </recommendedName>
</protein>
<dbReference type="InterPro" id="IPR036503">
    <property type="entry name" value="Ald_Fedxn_OxRdtase_N_sf"/>
</dbReference>
<dbReference type="InterPro" id="IPR036021">
    <property type="entry name" value="Tungsten_al_ferr_oxy-like_C"/>
</dbReference>
<dbReference type="InterPro" id="IPR013983">
    <property type="entry name" value="Ald_Fedxn_OxRdtase_N"/>
</dbReference>
<dbReference type="Gene3D" id="3.60.9.10">
    <property type="entry name" value="Aldehyde ferredoxin oxidoreductase, N-terminal domain"/>
    <property type="match status" value="1"/>
</dbReference>
<dbReference type="GO" id="GO:0046872">
    <property type="term" value="F:metal ion binding"/>
    <property type="evidence" value="ECO:0007669"/>
    <property type="project" value="UniProtKB-KW"/>
</dbReference>
<name>A0A133UNX7_9EURY</name>
<evidence type="ECO:0000256" key="2">
    <source>
        <dbReference type="ARBA" id="ARBA00011032"/>
    </source>
</evidence>
<dbReference type="PANTHER" id="PTHR30038">
    <property type="entry name" value="ALDEHYDE FERREDOXIN OXIDOREDUCTASE"/>
    <property type="match status" value="1"/>
</dbReference>
<evidence type="ECO:0000256" key="5">
    <source>
        <dbReference type="ARBA" id="ARBA00023002"/>
    </source>
</evidence>
<comment type="caution">
    <text evidence="10">The sequence shown here is derived from an EMBL/GenBank/DDBJ whole genome shotgun (WGS) entry which is preliminary data.</text>
</comment>
<keyword evidence="7" id="KW-0411">Iron-sulfur</keyword>
<organism evidence="10 11">
    <name type="scientific">candidate division MSBL1 archaeon SCGC-AAA259I09</name>
    <dbReference type="NCBI Taxonomy" id="1698267"/>
    <lineage>
        <taxon>Archaea</taxon>
        <taxon>Methanobacteriati</taxon>
        <taxon>Methanobacteriota</taxon>
        <taxon>candidate division MSBL1</taxon>
    </lineage>
</organism>
<dbReference type="InterPro" id="IPR013985">
    <property type="entry name" value="Ald_Fedxn_OxRdtase_dom3"/>
</dbReference>
<keyword evidence="11" id="KW-1185">Reference proteome</keyword>
<sequence length="632" mass="70724">MVLNRKVAYIDLTSKDISEEEIPEKDRKKHLGGRGLNWHYLYNNLTGCEDPLGPDNIFCVGAGFLTGMVGPAPSRTNVSAMSPLRGGVGDANIGGFFGAEMKYSGFDHLVIRGEAENPVYLYLNDSEVEIRNAEGVWGEDVHESQRKIREELSDRSVRSLTIGPAGENQVKFANVMTGLKNAAGRTGMGAVMGSKNLKAVAAKGGMDVEIAYPSRLMETFKDLNDQAVGTRWANTLSELGTPLLYDVSNTIGFIGTRNWQYNTMGERGEPLEAENLREFTVGKAGCHGCSVHCRHRVKIEEGKYEGTFAEGPEYTMMSTFGTFVDCNSWEFVIKGNAMCNKWGIDNLQLGGIVAWAFELYQRGYIDKGDTGGLELEWGDEDAVLELCKRIVHREGIGDILADSFKRAIGEFGEETAYYANEVKGLSNDNTDERGIPSFALGVGTATRGSDHLRSRPAIDLFELPGDFLENLYGGPVASDYMSYEGKPRMVWWHELLYNVVDSLGLCKFQTVFNSPTSPKFEEYTDLLKVATGLEFSKEELMEIGERNYTMERLFNIRCGFGRENDYPHDRYFEEETDRGIPSMEGKKLDMEKYDEMLDKYYELHGWDKDGNPTEETLKKLDIEKPEPYFGGL</sequence>
<evidence type="ECO:0000256" key="1">
    <source>
        <dbReference type="ARBA" id="ARBA00001966"/>
    </source>
</evidence>
<keyword evidence="6" id="KW-0408">Iron</keyword>
<dbReference type="Pfam" id="PF01314">
    <property type="entry name" value="AFOR_C"/>
    <property type="match status" value="1"/>
</dbReference>
<dbReference type="SUPFAM" id="SSF48310">
    <property type="entry name" value="Aldehyde ferredoxin oxidoreductase, C-terminal domains"/>
    <property type="match status" value="1"/>
</dbReference>
<proteinExistence type="inferred from homology"/>
<dbReference type="Proteomes" id="UP000070463">
    <property type="component" value="Unassembled WGS sequence"/>
</dbReference>
<keyword evidence="5" id="KW-0560">Oxidoreductase</keyword>
<dbReference type="PANTHER" id="PTHR30038:SF7">
    <property type="entry name" value="TUNGSTEN-CONTAINING GLYCERALDEHYDE-3-PHOSPHATE:FERREDOXIN OXIDOREDUCTASE"/>
    <property type="match status" value="1"/>
</dbReference>
<gene>
    <name evidence="10" type="ORF">AKJ37_06525</name>
</gene>
<evidence type="ECO:0000256" key="3">
    <source>
        <dbReference type="ARBA" id="ARBA00022485"/>
    </source>
</evidence>
<dbReference type="GO" id="GO:0051539">
    <property type="term" value="F:4 iron, 4 sulfur cluster binding"/>
    <property type="evidence" value="ECO:0007669"/>
    <property type="project" value="UniProtKB-KW"/>
</dbReference>
<accession>A0A133UNX7</accession>
<comment type="cofactor">
    <cofactor evidence="8">
        <name>tungstopterin</name>
        <dbReference type="ChEBI" id="CHEBI:30402"/>
    </cofactor>
</comment>
<dbReference type="PATRIC" id="fig|1698267.3.peg.390"/>
<comment type="cofactor">
    <cofactor evidence="1">
        <name>[4Fe-4S] cluster</name>
        <dbReference type="ChEBI" id="CHEBI:49883"/>
    </cofactor>
</comment>
<dbReference type="Gene3D" id="1.10.569.10">
    <property type="entry name" value="Aldehyde Ferredoxin Oxidoreductase Protein, subunit A, domain 2"/>
    <property type="match status" value="1"/>
</dbReference>
<dbReference type="Gene3D" id="1.10.599.10">
    <property type="entry name" value="Aldehyde Ferredoxin Oxidoreductase Protein, subunit A, domain 3"/>
    <property type="match status" value="1"/>
</dbReference>
<evidence type="ECO:0000313" key="11">
    <source>
        <dbReference type="Proteomes" id="UP000070463"/>
    </source>
</evidence>
<dbReference type="EMBL" id="LHXR01000129">
    <property type="protein sequence ID" value="KXA95871.1"/>
    <property type="molecule type" value="Genomic_DNA"/>
</dbReference>
<evidence type="ECO:0000259" key="9">
    <source>
        <dbReference type="SMART" id="SM00790"/>
    </source>
</evidence>